<name>A0ABY6KLG6_9ARAC</name>
<accession>A0ABY6KLG6</accession>
<sequence>MDLLNLSLKQSREGHSGLAEPVFAREWRRVEEVILDLLNLSLLQNGGGHSGLAEHVSATEWRRVEEVQEISAIQREYVVEVWAGKTTGSVADISRSGRPHSATCETNINLVLKNKKEGCLEEIKIPRTSIQRMLNNLGYKPYIPKLIHVLHEDGWDRRMEFCKKMLEMKICLIE</sequence>
<keyword evidence="2" id="KW-1185">Reference proteome</keyword>
<reference evidence="1 2" key="1">
    <citation type="submission" date="2022-01" db="EMBL/GenBank/DDBJ databases">
        <title>A chromosomal length assembly of Cordylochernes scorpioides.</title>
        <authorList>
            <person name="Zeh D."/>
            <person name="Zeh J."/>
        </authorList>
    </citation>
    <scope>NUCLEOTIDE SEQUENCE [LARGE SCALE GENOMIC DNA]</scope>
    <source>
        <strain evidence="1">IN4F17</strain>
        <tissue evidence="1">Whole Body</tissue>
    </source>
</reference>
<organism evidence="1 2">
    <name type="scientific">Cordylochernes scorpioides</name>
    <dbReference type="NCBI Taxonomy" id="51811"/>
    <lineage>
        <taxon>Eukaryota</taxon>
        <taxon>Metazoa</taxon>
        <taxon>Ecdysozoa</taxon>
        <taxon>Arthropoda</taxon>
        <taxon>Chelicerata</taxon>
        <taxon>Arachnida</taxon>
        <taxon>Pseudoscorpiones</taxon>
        <taxon>Cheliferoidea</taxon>
        <taxon>Chernetidae</taxon>
        <taxon>Cordylochernes</taxon>
    </lineage>
</organism>
<evidence type="ECO:0000313" key="1">
    <source>
        <dbReference type="EMBL" id="UYV69339.1"/>
    </source>
</evidence>
<protein>
    <submittedName>
        <fullName evidence="1">Uncharacterized protein</fullName>
    </submittedName>
</protein>
<dbReference type="EMBL" id="CP092868">
    <property type="protein sequence ID" value="UYV69339.1"/>
    <property type="molecule type" value="Genomic_DNA"/>
</dbReference>
<proteinExistence type="predicted"/>
<dbReference type="Proteomes" id="UP001235939">
    <property type="component" value="Chromosome 06"/>
</dbReference>
<evidence type="ECO:0000313" key="2">
    <source>
        <dbReference type="Proteomes" id="UP001235939"/>
    </source>
</evidence>
<gene>
    <name evidence="1" type="ORF">LAZ67_6003271</name>
</gene>